<evidence type="ECO:0000256" key="4">
    <source>
        <dbReference type="ARBA" id="ARBA00022679"/>
    </source>
</evidence>
<dbReference type="EC" id="2.7.13.3" evidence="2"/>
<dbReference type="InterPro" id="IPR003594">
    <property type="entry name" value="HATPase_dom"/>
</dbReference>
<name>A0A9W6NMD7_9ACTN</name>
<evidence type="ECO:0000313" key="12">
    <source>
        <dbReference type="Proteomes" id="UP001143480"/>
    </source>
</evidence>
<dbReference type="SMART" id="SM00387">
    <property type="entry name" value="HATPase_c"/>
    <property type="match status" value="1"/>
</dbReference>
<evidence type="ECO:0000256" key="5">
    <source>
        <dbReference type="ARBA" id="ARBA00022692"/>
    </source>
</evidence>
<dbReference type="PROSITE" id="PS50109">
    <property type="entry name" value="HIS_KIN"/>
    <property type="match status" value="1"/>
</dbReference>
<dbReference type="PANTHER" id="PTHR45436">
    <property type="entry name" value="SENSOR HISTIDINE KINASE YKOH"/>
    <property type="match status" value="1"/>
</dbReference>
<feature type="transmembrane region" description="Helical" evidence="9">
    <location>
        <begin position="255"/>
        <end position="274"/>
    </location>
</feature>
<feature type="domain" description="Histidine kinase" evidence="10">
    <location>
        <begin position="423"/>
        <end position="529"/>
    </location>
</feature>
<dbReference type="PANTHER" id="PTHR45436:SF5">
    <property type="entry name" value="SENSOR HISTIDINE KINASE TRCS"/>
    <property type="match status" value="1"/>
</dbReference>
<proteinExistence type="predicted"/>
<dbReference type="Gene3D" id="3.30.565.10">
    <property type="entry name" value="Histidine kinase-like ATPase, C-terminal domain"/>
    <property type="match status" value="1"/>
</dbReference>
<protein>
    <recommendedName>
        <fullName evidence="2">histidine kinase</fullName>
        <ecNumber evidence="2">2.7.13.3</ecNumber>
    </recommendedName>
</protein>
<evidence type="ECO:0000256" key="1">
    <source>
        <dbReference type="ARBA" id="ARBA00000085"/>
    </source>
</evidence>
<evidence type="ECO:0000259" key="10">
    <source>
        <dbReference type="PROSITE" id="PS50109"/>
    </source>
</evidence>
<dbReference type="InterPro" id="IPR005467">
    <property type="entry name" value="His_kinase_dom"/>
</dbReference>
<evidence type="ECO:0000256" key="9">
    <source>
        <dbReference type="SAM" id="Phobius"/>
    </source>
</evidence>
<organism evidence="11 12">
    <name type="scientific">Dactylosporangium matsuzakiense</name>
    <dbReference type="NCBI Taxonomy" id="53360"/>
    <lineage>
        <taxon>Bacteria</taxon>
        <taxon>Bacillati</taxon>
        <taxon>Actinomycetota</taxon>
        <taxon>Actinomycetes</taxon>
        <taxon>Micromonosporales</taxon>
        <taxon>Micromonosporaceae</taxon>
        <taxon>Dactylosporangium</taxon>
    </lineage>
</organism>
<reference evidence="11" key="1">
    <citation type="journal article" date="2014" name="Int. J. Syst. Evol. Microbiol.">
        <title>Complete genome sequence of Corynebacterium casei LMG S-19264T (=DSM 44701T), isolated from a smear-ripened cheese.</title>
        <authorList>
            <consortium name="US DOE Joint Genome Institute (JGI-PGF)"/>
            <person name="Walter F."/>
            <person name="Albersmeier A."/>
            <person name="Kalinowski J."/>
            <person name="Ruckert C."/>
        </authorList>
    </citation>
    <scope>NUCLEOTIDE SEQUENCE</scope>
    <source>
        <strain evidence="11">VKM Ac-1321</strain>
    </source>
</reference>
<dbReference type="GO" id="GO:0005886">
    <property type="term" value="C:plasma membrane"/>
    <property type="evidence" value="ECO:0007669"/>
    <property type="project" value="TreeGrafter"/>
</dbReference>
<evidence type="ECO:0000256" key="8">
    <source>
        <dbReference type="SAM" id="MobiDB-lite"/>
    </source>
</evidence>
<evidence type="ECO:0000256" key="2">
    <source>
        <dbReference type="ARBA" id="ARBA00012438"/>
    </source>
</evidence>
<dbReference type="InterPro" id="IPR050428">
    <property type="entry name" value="TCS_sensor_his_kinase"/>
</dbReference>
<keyword evidence="3" id="KW-0597">Phosphoprotein</keyword>
<dbReference type="AlphaFoldDB" id="A0A9W6NMD7"/>
<dbReference type="Proteomes" id="UP001143480">
    <property type="component" value="Unassembled WGS sequence"/>
</dbReference>
<comment type="catalytic activity">
    <reaction evidence="1">
        <text>ATP + protein L-histidine = ADP + protein N-phospho-L-histidine.</text>
        <dbReference type="EC" id="2.7.13.3"/>
    </reaction>
</comment>
<keyword evidence="5 9" id="KW-0812">Transmembrane</keyword>
<dbReference type="GO" id="GO:0004673">
    <property type="term" value="F:protein histidine kinase activity"/>
    <property type="evidence" value="ECO:0007669"/>
    <property type="project" value="UniProtKB-EC"/>
</dbReference>
<keyword evidence="9" id="KW-0472">Membrane</keyword>
<gene>
    <name evidence="11" type="ORF">GCM10017581_035540</name>
</gene>
<dbReference type="RefSeq" id="WP_261963621.1">
    <property type="nucleotide sequence ID" value="NZ_BAAAXA010000003.1"/>
</dbReference>
<keyword evidence="4" id="KW-0808">Transferase</keyword>
<keyword evidence="7 9" id="KW-1133">Transmembrane helix</keyword>
<dbReference type="Pfam" id="PF02518">
    <property type="entry name" value="HATPase_c"/>
    <property type="match status" value="1"/>
</dbReference>
<reference evidence="11" key="2">
    <citation type="submission" date="2023-01" db="EMBL/GenBank/DDBJ databases">
        <authorList>
            <person name="Sun Q."/>
            <person name="Evtushenko L."/>
        </authorList>
    </citation>
    <scope>NUCLEOTIDE SEQUENCE</scope>
    <source>
        <strain evidence="11">VKM Ac-1321</strain>
    </source>
</reference>
<keyword evidence="12" id="KW-1185">Reference proteome</keyword>
<sequence length="619" mass="65744">MPIDAAPAVRPRLLTILLLPLLGLLAVAGVAAYLYVGPSGRLDDPRTLVSIGVAADRTATELTKERYTALTLLLTGSDPARAAYTAQIRATDAQFAQPPAGLADLRQRVAAAPQEVAAGGYLMQYTQMISDVVELRQDLPRRPAPAAVNGLLRASGWLAVAREQLAQIQLLERRGADTPAWHESLAAHQAAHLDALRRFGETAPAPWRERLAHVPNGLGGDPQPALDALSGLAAYAGDDSAAAAGTARSEQQRTLIAGLAAVLAIAAASILLAVRAARAPRRKVAEPIDPEEFQVVRLEAARAVAEQTALRVGTSAAVIGLARRSQRLADELVHHLDAAERDEADPDRLSQLFALDHLATRIRHDNQSLLVLAGADTVIGRRDPVTLLDLLRAAQSRIKDYPRIEYSMVAPDVHLAPDAVDDVVHLLAELFDNATRYGPTDRPVLVEGRREGTTAVVEVADRGAGLDPQRLAELNARLADPPPLDASEAHHTGLAVAARLAARHGLTVTLRPPPSGTGLRAIVRIPADLVLDSPSPATDPPVARRLPPRPFERGGALPGGEPVDVPHPRSTLVPVVPGPIQTSDGPTVVLEPEAVRDLMTGYQHTSGFQQALREGRKSA</sequence>
<keyword evidence="6" id="KW-0418">Kinase</keyword>
<evidence type="ECO:0000256" key="6">
    <source>
        <dbReference type="ARBA" id="ARBA00022777"/>
    </source>
</evidence>
<feature type="region of interest" description="Disordered" evidence="8">
    <location>
        <begin position="532"/>
        <end position="568"/>
    </location>
</feature>
<accession>A0A9W6NMD7</accession>
<dbReference type="SUPFAM" id="SSF55874">
    <property type="entry name" value="ATPase domain of HSP90 chaperone/DNA topoisomerase II/histidine kinase"/>
    <property type="match status" value="1"/>
</dbReference>
<dbReference type="EMBL" id="BSFP01000018">
    <property type="protein sequence ID" value="GLL01812.1"/>
    <property type="molecule type" value="Genomic_DNA"/>
</dbReference>
<dbReference type="InterPro" id="IPR036890">
    <property type="entry name" value="HATPase_C_sf"/>
</dbReference>
<evidence type="ECO:0000256" key="7">
    <source>
        <dbReference type="ARBA" id="ARBA00022989"/>
    </source>
</evidence>
<dbReference type="GO" id="GO:0000160">
    <property type="term" value="P:phosphorelay signal transduction system"/>
    <property type="evidence" value="ECO:0007669"/>
    <property type="project" value="TreeGrafter"/>
</dbReference>
<evidence type="ECO:0000313" key="11">
    <source>
        <dbReference type="EMBL" id="GLL01812.1"/>
    </source>
</evidence>
<evidence type="ECO:0000256" key="3">
    <source>
        <dbReference type="ARBA" id="ARBA00022553"/>
    </source>
</evidence>
<comment type="caution">
    <text evidence="11">The sequence shown here is derived from an EMBL/GenBank/DDBJ whole genome shotgun (WGS) entry which is preliminary data.</text>
</comment>